<sequence>MNAEEYKSMMEFIRGPKVVSLSEVAPERERTLLYGYTGMSETFHLYVKDGQFHLYIYRNHYGKSPDEVRFAVSYDELPVGVLPQGHIYPGASDAEFCKLLLQKSHTLSIASFEERPETAFHGKLIGQES</sequence>
<name>A0A8I1JK91_PSEPU</name>
<accession>A0A8I1JK91</accession>
<evidence type="ECO:0000313" key="2">
    <source>
        <dbReference type="Proteomes" id="UP000637061"/>
    </source>
</evidence>
<dbReference type="EMBL" id="JAEHTE010000002">
    <property type="protein sequence ID" value="MBI6883210.1"/>
    <property type="molecule type" value="Genomic_DNA"/>
</dbReference>
<organism evidence="1 2">
    <name type="scientific">Pseudomonas putida</name>
    <name type="common">Arthrobacter siderocapsulatus</name>
    <dbReference type="NCBI Taxonomy" id="303"/>
    <lineage>
        <taxon>Bacteria</taxon>
        <taxon>Pseudomonadati</taxon>
        <taxon>Pseudomonadota</taxon>
        <taxon>Gammaproteobacteria</taxon>
        <taxon>Pseudomonadales</taxon>
        <taxon>Pseudomonadaceae</taxon>
        <taxon>Pseudomonas</taxon>
    </lineage>
</organism>
<gene>
    <name evidence="1" type="ORF">JEU22_04730</name>
</gene>
<comment type="caution">
    <text evidence="1">The sequence shown here is derived from an EMBL/GenBank/DDBJ whole genome shotgun (WGS) entry which is preliminary data.</text>
</comment>
<reference evidence="1" key="1">
    <citation type="submission" date="2020-12" db="EMBL/GenBank/DDBJ databases">
        <title>Enhanced detection system for hospital associated transmission using whole genome sequencing surveillance.</title>
        <authorList>
            <person name="Harrison L.H."/>
            <person name="Van Tyne D."/>
            <person name="Marsh J.W."/>
            <person name="Griffith M.P."/>
            <person name="Snyder D.J."/>
            <person name="Cooper V.S."/>
            <person name="Mustapha M."/>
        </authorList>
    </citation>
    <scope>NUCLEOTIDE SEQUENCE</scope>
    <source>
        <strain evidence="1">PSB00042</strain>
    </source>
</reference>
<evidence type="ECO:0000313" key="1">
    <source>
        <dbReference type="EMBL" id="MBI6883210.1"/>
    </source>
</evidence>
<dbReference type="AlphaFoldDB" id="A0A8I1JK91"/>
<proteinExistence type="predicted"/>
<dbReference type="RefSeq" id="WP_198746824.1">
    <property type="nucleotide sequence ID" value="NZ_JAEHTE010000002.1"/>
</dbReference>
<protein>
    <submittedName>
        <fullName evidence="1">Uncharacterized protein</fullName>
    </submittedName>
</protein>
<dbReference type="Proteomes" id="UP000637061">
    <property type="component" value="Unassembled WGS sequence"/>
</dbReference>